<gene>
    <name evidence="1" type="ORF">An04g03450</name>
</gene>
<reference evidence="1" key="1">
    <citation type="submission" date="2025-02" db="EMBL/GenBank/DDBJ databases">
        <authorList>
            <consortium name="NCBI Genome Project"/>
        </authorList>
    </citation>
    <scope>NUCLEOTIDE SEQUENCE</scope>
</reference>
<sequence>MAMAIAPDQPFRLEVHNGGPRAAVGGIFSGRGRMEREVDAGRIYLLITDPTHAVGCPDWLNRARGRVDVPLWEKVPGCPRLPSILLPKIYRTLSMAEDSRVHASSIDP</sequence>
<proteinExistence type="predicted"/>
<accession>A0AAJ8BMP5</accession>
<dbReference type="RefSeq" id="XP_059600489.1">
    <property type="nucleotide sequence ID" value="XM_059747422.1"/>
</dbReference>
<dbReference type="AlphaFoldDB" id="A0AAJ8BMP5"/>
<dbReference type="VEuPathDB" id="FungiDB:An04g03450"/>
<dbReference type="KEGG" id="ang:An04g03450"/>
<organism evidence="1">
    <name type="scientific">Aspergillus niger</name>
    <dbReference type="NCBI Taxonomy" id="5061"/>
    <lineage>
        <taxon>Eukaryota</taxon>
        <taxon>Fungi</taxon>
        <taxon>Dikarya</taxon>
        <taxon>Ascomycota</taxon>
        <taxon>Pezizomycotina</taxon>
        <taxon>Eurotiomycetes</taxon>
        <taxon>Eurotiomycetidae</taxon>
        <taxon>Eurotiales</taxon>
        <taxon>Aspergillaceae</taxon>
        <taxon>Aspergillus</taxon>
        <taxon>Aspergillus subgen. Circumdati</taxon>
    </lineage>
</organism>
<name>A0AAJ8BMP5_ASPNG</name>
<dbReference type="GeneID" id="84590852"/>
<reference evidence="1" key="2">
    <citation type="submission" date="2025-08" db="UniProtKB">
        <authorList>
            <consortium name="RefSeq"/>
        </authorList>
    </citation>
    <scope>IDENTIFICATION</scope>
</reference>
<evidence type="ECO:0000313" key="1">
    <source>
        <dbReference type="RefSeq" id="XP_059600489.1"/>
    </source>
</evidence>
<protein>
    <submittedName>
        <fullName evidence="1">Uncharacterized protein</fullName>
    </submittedName>
</protein>